<accession>A0A8B7N081</accession>
<keyword evidence="2" id="KW-1185">Reference proteome</keyword>
<gene>
    <name evidence="3" type="primary">LOC108664760</name>
</gene>
<proteinExistence type="predicted"/>
<sequence length="352" mass="38307">MHSNADLIGVGGGGEGGLMSPSMELAGEQMMARIMATGGIVDRDERRRGSVALGRITPLGRINEDDEERSPASADHSKGDGEDDEGPDHRLCSGLTISEEKMVVIKEGKVIEIESGQVLLEGQKVIDLEEGKMVELADGKVVGLEGGKLLEFEGDNYMSDNYGDDNSKFPVHERYVMGGGEQYSYSRDGSRNNKPMAYMGDKYHGNDGGGVLKHYDNKYRDEESYDNLCKDQYVGAYTEQSLYRHQTEYDQLPYAASYHRPPANFAGPSMGYGPPQNCLSMPRGGQNSSHCSSMTGSLYAPLVANAPPPGGHTTPAQYKSLSGAGPYTSPLPPPAQQYLHISAQRQQQRQQQ</sequence>
<dbReference type="RefSeq" id="XP_018006923.1">
    <property type="nucleotide sequence ID" value="XM_018151434.2"/>
</dbReference>
<feature type="region of interest" description="Disordered" evidence="1">
    <location>
        <begin position="1"/>
        <end position="21"/>
    </location>
</feature>
<feature type="region of interest" description="Disordered" evidence="1">
    <location>
        <begin position="305"/>
        <end position="352"/>
    </location>
</feature>
<evidence type="ECO:0000313" key="2">
    <source>
        <dbReference type="Proteomes" id="UP000694843"/>
    </source>
</evidence>
<dbReference type="Proteomes" id="UP000694843">
    <property type="component" value="Unplaced"/>
</dbReference>
<protein>
    <submittedName>
        <fullName evidence="3">Uncharacterized protein LOC108664760</fullName>
    </submittedName>
</protein>
<dbReference type="GeneID" id="108664760"/>
<evidence type="ECO:0000313" key="3">
    <source>
        <dbReference type="RefSeq" id="XP_018006923.1"/>
    </source>
</evidence>
<feature type="region of interest" description="Disordered" evidence="1">
    <location>
        <begin position="51"/>
        <end position="92"/>
    </location>
</feature>
<dbReference type="AlphaFoldDB" id="A0A8B7N081"/>
<reference evidence="3" key="1">
    <citation type="submission" date="2025-08" db="UniProtKB">
        <authorList>
            <consortium name="RefSeq"/>
        </authorList>
    </citation>
    <scope>IDENTIFICATION</scope>
    <source>
        <tissue evidence="3">Whole organism</tissue>
    </source>
</reference>
<name>A0A8B7N081_HYAAZ</name>
<organism evidence="2 3">
    <name type="scientific">Hyalella azteca</name>
    <name type="common">Amphipod</name>
    <dbReference type="NCBI Taxonomy" id="294128"/>
    <lineage>
        <taxon>Eukaryota</taxon>
        <taxon>Metazoa</taxon>
        <taxon>Ecdysozoa</taxon>
        <taxon>Arthropoda</taxon>
        <taxon>Crustacea</taxon>
        <taxon>Multicrustacea</taxon>
        <taxon>Malacostraca</taxon>
        <taxon>Eumalacostraca</taxon>
        <taxon>Peracarida</taxon>
        <taxon>Amphipoda</taxon>
        <taxon>Senticaudata</taxon>
        <taxon>Talitrida</taxon>
        <taxon>Talitroidea</taxon>
        <taxon>Hyalellidae</taxon>
        <taxon>Hyalella</taxon>
    </lineage>
</organism>
<dbReference type="OrthoDB" id="10465826at2759"/>
<evidence type="ECO:0000256" key="1">
    <source>
        <dbReference type="SAM" id="MobiDB-lite"/>
    </source>
</evidence>
<dbReference type="KEGG" id="hazt:108664760"/>